<accession>A0A2G5SJ23</accession>
<dbReference type="Proteomes" id="UP000230233">
    <property type="component" value="Unassembled WGS sequence"/>
</dbReference>
<dbReference type="AlphaFoldDB" id="A0A2G5SJ23"/>
<sequence length="91" mass="11049">MRDHPPVHLLWSPEKGKPCPLLYQSEEDQKKFMYRKFKEGFNANETVKKMNEEFEKWNDGLGLEGENQARLWKLKAVKKWYKKFKNGVMEW</sequence>
<comment type="caution">
    <text evidence="1">The sequence shown here is derived from an EMBL/GenBank/DDBJ whole genome shotgun (WGS) entry which is preliminary data.</text>
</comment>
<proteinExistence type="predicted"/>
<reference evidence="2" key="1">
    <citation type="submission" date="2017-10" db="EMBL/GenBank/DDBJ databases">
        <title>Rapid genome shrinkage in a self-fertile nematode reveals novel sperm competition proteins.</title>
        <authorList>
            <person name="Yin D."/>
            <person name="Schwarz E.M."/>
            <person name="Thomas C.G."/>
            <person name="Felde R.L."/>
            <person name="Korf I.F."/>
            <person name="Cutter A.D."/>
            <person name="Schartner C.M."/>
            <person name="Ralston E.J."/>
            <person name="Meyer B.J."/>
            <person name="Haag E.S."/>
        </authorList>
    </citation>
    <scope>NUCLEOTIDE SEQUENCE [LARGE SCALE GENOMIC DNA]</scope>
    <source>
        <strain evidence="2">JU1422</strain>
    </source>
</reference>
<protein>
    <submittedName>
        <fullName evidence="1">Uncharacterized protein</fullName>
    </submittedName>
</protein>
<name>A0A2G5SJ23_9PELO</name>
<keyword evidence="2" id="KW-1185">Reference proteome</keyword>
<evidence type="ECO:0000313" key="1">
    <source>
        <dbReference type="EMBL" id="PIC14922.1"/>
    </source>
</evidence>
<gene>
    <name evidence="1" type="ORF">B9Z55_027067</name>
</gene>
<organism evidence="1 2">
    <name type="scientific">Caenorhabditis nigoni</name>
    <dbReference type="NCBI Taxonomy" id="1611254"/>
    <lineage>
        <taxon>Eukaryota</taxon>
        <taxon>Metazoa</taxon>
        <taxon>Ecdysozoa</taxon>
        <taxon>Nematoda</taxon>
        <taxon>Chromadorea</taxon>
        <taxon>Rhabditida</taxon>
        <taxon>Rhabditina</taxon>
        <taxon>Rhabditomorpha</taxon>
        <taxon>Rhabditoidea</taxon>
        <taxon>Rhabditidae</taxon>
        <taxon>Peloderinae</taxon>
        <taxon>Caenorhabditis</taxon>
    </lineage>
</organism>
<dbReference type="EMBL" id="PDUG01000007">
    <property type="protein sequence ID" value="PIC14922.1"/>
    <property type="molecule type" value="Genomic_DNA"/>
</dbReference>
<evidence type="ECO:0000313" key="2">
    <source>
        <dbReference type="Proteomes" id="UP000230233"/>
    </source>
</evidence>